<accession>A0A8S5UR23</accession>
<protein>
    <submittedName>
        <fullName evidence="1">Uncharacterized protein</fullName>
    </submittedName>
</protein>
<dbReference type="EMBL" id="BK016121">
    <property type="protein sequence ID" value="DAF96822.1"/>
    <property type="molecule type" value="Genomic_DNA"/>
</dbReference>
<name>A0A8S5UR23_9CAUD</name>
<proteinExistence type="predicted"/>
<reference evidence="1" key="1">
    <citation type="journal article" date="2021" name="Proc. Natl. Acad. Sci. U.S.A.">
        <title>A Catalog of Tens of Thousands of Viruses from Human Metagenomes Reveals Hidden Associations with Chronic Diseases.</title>
        <authorList>
            <person name="Tisza M.J."/>
            <person name="Buck C.B."/>
        </authorList>
    </citation>
    <scope>NUCLEOTIDE SEQUENCE</scope>
    <source>
        <strain evidence="1">CtQyH19</strain>
    </source>
</reference>
<evidence type="ECO:0000313" key="1">
    <source>
        <dbReference type="EMBL" id="DAF96822.1"/>
    </source>
</evidence>
<sequence length="65" mass="7396">MLPTPEALKNALDDVPAGFKSSYEVQKARKALESAKKLRRPVRFLPMGVTGEMLRKFYAEKNKDK</sequence>
<organism evidence="1">
    <name type="scientific">Podoviridae sp. ctQyH19</name>
    <dbReference type="NCBI Taxonomy" id="2825249"/>
    <lineage>
        <taxon>Viruses</taxon>
        <taxon>Duplodnaviria</taxon>
        <taxon>Heunggongvirae</taxon>
        <taxon>Uroviricota</taxon>
        <taxon>Caudoviricetes</taxon>
    </lineage>
</organism>